<evidence type="ECO:0000256" key="1">
    <source>
        <dbReference type="SAM" id="MobiDB-lite"/>
    </source>
</evidence>
<feature type="region of interest" description="Disordered" evidence="1">
    <location>
        <begin position="110"/>
        <end position="130"/>
    </location>
</feature>
<accession>A0A0F7SHD0</accession>
<dbReference type="GO" id="GO:0005737">
    <property type="term" value="C:cytoplasm"/>
    <property type="evidence" value="ECO:0007669"/>
    <property type="project" value="TreeGrafter"/>
</dbReference>
<feature type="region of interest" description="Disordered" evidence="1">
    <location>
        <begin position="332"/>
        <end position="351"/>
    </location>
</feature>
<dbReference type="GO" id="GO:0061630">
    <property type="term" value="F:ubiquitin protein ligase activity"/>
    <property type="evidence" value="ECO:0007669"/>
    <property type="project" value="InterPro"/>
</dbReference>
<dbReference type="GO" id="GO:0008270">
    <property type="term" value="F:zinc ion binding"/>
    <property type="evidence" value="ECO:0007669"/>
    <property type="project" value="InterPro"/>
</dbReference>
<sequence>MTPSQPAPILQPTLFQTLDPSQTYSLSSLLQRQAELNDEAAEVLKGDIGKAWTEEAFVLGVQSVVIPTMTLWNYSKRDLYDPEREVETMVQCLVCEDWYHESHLNLLASTSPTSSSDLSTGAGPETDQDQEPILSEDAYDHLICERCVLARPVLRDYLGRDGFPCLVRSEEGSGWTVEGLLEFDDGEEDEGEEGEGEGDGGEKNSAPEKDGTAEAKETKPSDEPAKVINSTGLGKRPLSPSPSALSPSKKRKTTCTYPTTSRSSALGALITRREAVYLSREKTGKVETVHDSEWKDGRADMFVQDGFRDRWCVCDIHKHQFKQLPFLLKEEQSWPPSSQEDETEGSSSAIPSADSAEAQDILLSNLLQALPRGKTLDAITAFNELSADLITFFRTRTAERRALALADGSGIGEESVISERDIKEFFEDFLQKKQRSRRT</sequence>
<name>A0A0F7SHD0_PHARH</name>
<dbReference type="AlphaFoldDB" id="A0A0F7SHD0"/>
<dbReference type="SUPFAM" id="SSF57903">
    <property type="entry name" value="FYVE/PHD zinc finger"/>
    <property type="match status" value="1"/>
</dbReference>
<feature type="compositionally biased region" description="Low complexity" evidence="1">
    <location>
        <begin position="235"/>
        <end position="247"/>
    </location>
</feature>
<feature type="compositionally biased region" description="Low complexity" evidence="1">
    <location>
        <begin position="110"/>
        <end position="120"/>
    </location>
</feature>
<feature type="compositionally biased region" description="Acidic residues" evidence="1">
    <location>
        <begin position="181"/>
        <end position="199"/>
    </location>
</feature>
<dbReference type="PANTHER" id="PTHR13513:SF9">
    <property type="entry name" value="E3 UBIQUITIN-PROTEIN LIGASE UBR7-RELATED"/>
    <property type="match status" value="1"/>
</dbReference>
<dbReference type="PANTHER" id="PTHR13513">
    <property type="entry name" value="E3 UBIQUITIN-PROTEIN LIGASE UBR7"/>
    <property type="match status" value="1"/>
</dbReference>
<dbReference type="InterPro" id="IPR011011">
    <property type="entry name" value="Znf_FYVE_PHD"/>
</dbReference>
<dbReference type="CDD" id="cd15542">
    <property type="entry name" value="PHD_UBR7"/>
    <property type="match status" value="1"/>
</dbReference>
<feature type="compositionally biased region" description="Basic and acidic residues" evidence="1">
    <location>
        <begin position="200"/>
        <end position="225"/>
    </location>
</feature>
<dbReference type="InterPro" id="IPR040204">
    <property type="entry name" value="UBR7"/>
</dbReference>
<feature type="region of interest" description="Disordered" evidence="1">
    <location>
        <begin position="177"/>
        <end position="260"/>
    </location>
</feature>
<protein>
    <submittedName>
        <fullName evidence="2">Uncharacterized conserved protein, contains N-recognin-type Zn-finger</fullName>
    </submittedName>
</protein>
<reference evidence="2" key="1">
    <citation type="submission" date="2014-08" db="EMBL/GenBank/DDBJ databases">
        <authorList>
            <person name="Sharma Rahul"/>
            <person name="Thines Marco"/>
        </authorList>
    </citation>
    <scope>NUCLEOTIDE SEQUENCE</scope>
</reference>
<organism evidence="2">
    <name type="scientific">Phaffia rhodozyma</name>
    <name type="common">Yeast</name>
    <name type="synonym">Xanthophyllomyces dendrorhous</name>
    <dbReference type="NCBI Taxonomy" id="264483"/>
    <lineage>
        <taxon>Eukaryota</taxon>
        <taxon>Fungi</taxon>
        <taxon>Dikarya</taxon>
        <taxon>Basidiomycota</taxon>
        <taxon>Agaricomycotina</taxon>
        <taxon>Tremellomycetes</taxon>
        <taxon>Cystofilobasidiales</taxon>
        <taxon>Mrakiaceae</taxon>
        <taxon>Phaffia</taxon>
    </lineage>
</organism>
<proteinExistence type="predicted"/>
<evidence type="ECO:0000313" key="2">
    <source>
        <dbReference type="EMBL" id="CDZ97785.1"/>
    </source>
</evidence>
<dbReference type="EMBL" id="LN483249">
    <property type="protein sequence ID" value="CDZ97785.1"/>
    <property type="molecule type" value="Genomic_DNA"/>
</dbReference>